<evidence type="ECO:0000313" key="2">
    <source>
        <dbReference type="Proteomes" id="UP000008281"/>
    </source>
</evidence>
<gene>
    <name evidence="1" type="ORF">CRE_05842</name>
</gene>
<evidence type="ECO:0000313" key="1">
    <source>
        <dbReference type="EMBL" id="EFP06120.1"/>
    </source>
</evidence>
<dbReference type="Proteomes" id="UP000008281">
    <property type="component" value="Unassembled WGS sequence"/>
</dbReference>
<organism evidence="2">
    <name type="scientific">Caenorhabditis remanei</name>
    <name type="common">Caenorhabditis vulgaris</name>
    <dbReference type="NCBI Taxonomy" id="31234"/>
    <lineage>
        <taxon>Eukaryota</taxon>
        <taxon>Metazoa</taxon>
        <taxon>Ecdysozoa</taxon>
        <taxon>Nematoda</taxon>
        <taxon>Chromadorea</taxon>
        <taxon>Rhabditida</taxon>
        <taxon>Rhabditina</taxon>
        <taxon>Rhabditomorpha</taxon>
        <taxon>Rhabditoidea</taxon>
        <taxon>Rhabditidae</taxon>
        <taxon>Peloderinae</taxon>
        <taxon>Caenorhabditis</taxon>
    </lineage>
</organism>
<dbReference type="InParanoid" id="E3MNN1"/>
<accession>E3MNN1</accession>
<name>E3MNN1_CAERE</name>
<sequence>MTDEEKDAYIQRIFKNDGVILDASNIKKKSGTTQSFRLDDTDKLFQRSKVRASIDGTIWKVQTMDLKEAKEGNFEKRNIHELGNCCYHHISSRLRLTEAIGVENMIYCDTDSIIFKQTKDPVGDLKGSLVSEIPEGCSSHHGSKSLRVEDQTQQWKLKEDYIRHYKKSIKDFIAYGVPKGDMMKFKRGGHALDGLWTLCTIRSTPRKHTIN</sequence>
<dbReference type="AlphaFoldDB" id="E3MNN1"/>
<dbReference type="EMBL" id="DS268460">
    <property type="protein sequence ID" value="EFP06120.1"/>
    <property type="molecule type" value="Genomic_DNA"/>
</dbReference>
<protein>
    <submittedName>
        <fullName evidence="1">Uncharacterized protein</fullName>
    </submittedName>
</protein>
<dbReference type="HOGENOM" id="CLU_1305891_0_0_1"/>
<keyword evidence="2" id="KW-1185">Reference proteome</keyword>
<proteinExistence type="predicted"/>
<reference evidence="1" key="1">
    <citation type="submission" date="2007-07" db="EMBL/GenBank/DDBJ databases">
        <title>PCAP assembly of the Caenorhabditis remanei genome.</title>
        <authorList>
            <consortium name="The Caenorhabditis remanei Sequencing Consortium"/>
            <person name="Wilson R.K."/>
        </authorList>
    </citation>
    <scope>NUCLEOTIDE SEQUENCE [LARGE SCALE GENOMIC DNA]</scope>
    <source>
        <strain evidence="1">PB4641</strain>
    </source>
</reference>
<dbReference type="STRING" id="31234.E3MNN1"/>